<feature type="compositionally biased region" description="Basic and acidic residues" evidence="1">
    <location>
        <begin position="15"/>
        <end position="28"/>
    </location>
</feature>
<evidence type="ECO:0000313" key="3">
    <source>
        <dbReference type="Proteomes" id="UP000230638"/>
    </source>
</evidence>
<protein>
    <submittedName>
        <fullName evidence="2">Uncharacterized protein</fullName>
    </submittedName>
</protein>
<comment type="caution">
    <text evidence="2">The sequence shown here is derived from an EMBL/GenBank/DDBJ whole genome shotgun (WGS) entry which is preliminary data.</text>
</comment>
<name>A0A2H0CTR1_9BACT</name>
<feature type="compositionally biased region" description="Polar residues" evidence="1">
    <location>
        <begin position="1"/>
        <end position="13"/>
    </location>
</feature>
<accession>A0A2H0CTR1</accession>
<gene>
    <name evidence="2" type="ORF">COW88_02530</name>
</gene>
<evidence type="ECO:0000313" key="2">
    <source>
        <dbReference type="EMBL" id="PIP73246.1"/>
    </source>
</evidence>
<dbReference type="EMBL" id="PCTL01000026">
    <property type="protein sequence ID" value="PIP73246.1"/>
    <property type="molecule type" value="Genomic_DNA"/>
</dbReference>
<organism evidence="2 3">
    <name type="scientific">Candidatus Lloydbacteria bacterium CG22_combo_CG10-13_8_21_14_all_47_15</name>
    <dbReference type="NCBI Taxonomy" id="1974635"/>
    <lineage>
        <taxon>Bacteria</taxon>
        <taxon>Candidatus Lloydiibacteriota</taxon>
    </lineage>
</organism>
<proteinExistence type="predicted"/>
<sequence>MGFESPQLNTDETISAEKESNESVKKTEEVRKMIEEEKKGLFEKIGAKTKNIARVMVFVTTLTAMSCGSAEKLKAEFPKETTFVSEVEKRGAASGMTHPGVGFVEIEQGEPAKMVTFNNEKAKQTALETERAEINLEEATQYIINNLKQLSAEGFGSPQERIQQKRGAYDTVNAFLNSQTDKQATIDALTSAMEGLKQGDLSPHITAGFLEALHLGRGIASRK</sequence>
<dbReference type="Proteomes" id="UP000230638">
    <property type="component" value="Unassembled WGS sequence"/>
</dbReference>
<dbReference type="AlphaFoldDB" id="A0A2H0CTR1"/>
<reference evidence="2 3" key="1">
    <citation type="submission" date="2017-09" db="EMBL/GenBank/DDBJ databases">
        <title>Depth-based differentiation of microbial function through sediment-hosted aquifers and enrichment of novel symbionts in the deep terrestrial subsurface.</title>
        <authorList>
            <person name="Probst A.J."/>
            <person name="Ladd B."/>
            <person name="Jarett J.K."/>
            <person name="Geller-Mcgrath D.E."/>
            <person name="Sieber C.M."/>
            <person name="Emerson J.B."/>
            <person name="Anantharaman K."/>
            <person name="Thomas B.C."/>
            <person name="Malmstrom R."/>
            <person name="Stieglmeier M."/>
            <person name="Klingl A."/>
            <person name="Woyke T."/>
            <person name="Ryan C.M."/>
            <person name="Banfield J.F."/>
        </authorList>
    </citation>
    <scope>NUCLEOTIDE SEQUENCE [LARGE SCALE GENOMIC DNA]</scope>
    <source>
        <strain evidence="2">CG22_combo_CG10-13_8_21_14_all_47_15</strain>
    </source>
</reference>
<evidence type="ECO:0000256" key="1">
    <source>
        <dbReference type="SAM" id="MobiDB-lite"/>
    </source>
</evidence>
<feature type="region of interest" description="Disordered" evidence="1">
    <location>
        <begin position="1"/>
        <end position="28"/>
    </location>
</feature>